<feature type="signal peptide" evidence="1">
    <location>
        <begin position="1"/>
        <end position="20"/>
    </location>
</feature>
<evidence type="ECO:0000313" key="3">
    <source>
        <dbReference type="Proteomes" id="UP000838878"/>
    </source>
</evidence>
<reference evidence="2" key="1">
    <citation type="submission" date="2021-12" db="EMBL/GenBank/DDBJ databases">
        <authorList>
            <person name="Martin H S."/>
        </authorList>
    </citation>
    <scope>NUCLEOTIDE SEQUENCE</scope>
</reference>
<name>A0A8J9V8H8_9NEOP</name>
<dbReference type="InterPro" id="IPR036179">
    <property type="entry name" value="Ig-like_dom_sf"/>
</dbReference>
<feature type="chain" id="PRO_5035452263" description="Ig-like domain-containing protein" evidence="1">
    <location>
        <begin position="21"/>
        <end position="257"/>
    </location>
</feature>
<evidence type="ECO:0008006" key="4">
    <source>
        <dbReference type="Google" id="ProtNLM"/>
    </source>
</evidence>
<organism evidence="2 3">
    <name type="scientific">Brenthis ino</name>
    <name type="common">lesser marbled fritillary</name>
    <dbReference type="NCBI Taxonomy" id="405034"/>
    <lineage>
        <taxon>Eukaryota</taxon>
        <taxon>Metazoa</taxon>
        <taxon>Ecdysozoa</taxon>
        <taxon>Arthropoda</taxon>
        <taxon>Hexapoda</taxon>
        <taxon>Insecta</taxon>
        <taxon>Pterygota</taxon>
        <taxon>Neoptera</taxon>
        <taxon>Endopterygota</taxon>
        <taxon>Lepidoptera</taxon>
        <taxon>Glossata</taxon>
        <taxon>Ditrysia</taxon>
        <taxon>Papilionoidea</taxon>
        <taxon>Nymphalidae</taxon>
        <taxon>Heliconiinae</taxon>
        <taxon>Argynnini</taxon>
        <taxon>Brenthis</taxon>
    </lineage>
</organism>
<evidence type="ECO:0000313" key="2">
    <source>
        <dbReference type="EMBL" id="CAH0727187.1"/>
    </source>
</evidence>
<proteinExistence type="predicted"/>
<dbReference type="EMBL" id="OV170226">
    <property type="protein sequence ID" value="CAH0727187.1"/>
    <property type="molecule type" value="Genomic_DNA"/>
</dbReference>
<accession>A0A8J9V8H8</accession>
<dbReference type="Proteomes" id="UP000838878">
    <property type="component" value="Chromosome 6"/>
</dbReference>
<gene>
    <name evidence="2" type="ORF">BINO364_LOCUS12562</name>
</gene>
<keyword evidence="1" id="KW-0732">Signal</keyword>
<dbReference type="Gene3D" id="2.60.40.10">
    <property type="entry name" value="Immunoglobulins"/>
    <property type="match status" value="1"/>
</dbReference>
<protein>
    <recommendedName>
        <fullName evidence="4">Ig-like domain-containing protein</fullName>
    </recommendedName>
</protein>
<sequence>MFVMGGVIIAWLVLVSIAHAIDVNITGTWQPNIGMEIVCTWETLQNDTLQSVRLYNDGQQFMIYRPERHGQTKSEIFQTPQTGMYIDCAITRDRGQEGSCKMLLEIYQPGINDFTYTCEVSGERPMFRIEKKDYLVKILVPPTNATLVSKVGDGSSPSRVMLNCSSTGLPAPRLQWTLDNNDKLQADFTDRYWNVTSKLWHVWSYLSYIRTSDAKVMCTPEVITQSEIIKGIPAVYSSAIRYFGTNLVIISFLTLLR</sequence>
<dbReference type="AlphaFoldDB" id="A0A8J9V8H8"/>
<dbReference type="SUPFAM" id="SSF48726">
    <property type="entry name" value="Immunoglobulin"/>
    <property type="match status" value="1"/>
</dbReference>
<dbReference type="OrthoDB" id="7310971at2759"/>
<dbReference type="InterPro" id="IPR013783">
    <property type="entry name" value="Ig-like_fold"/>
</dbReference>
<keyword evidence="3" id="KW-1185">Reference proteome</keyword>
<evidence type="ECO:0000256" key="1">
    <source>
        <dbReference type="SAM" id="SignalP"/>
    </source>
</evidence>
<feature type="non-terminal residue" evidence="2">
    <location>
        <position position="257"/>
    </location>
</feature>